<evidence type="ECO:0000313" key="2">
    <source>
        <dbReference type="Proteomes" id="UP000233551"/>
    </source>
</evidence>
<name>A0A2I0JNY0_PUNGR</name>
<proteinExistence type="predicted"/>
<reference evidence="1 2" key="1">
    <citation type="submission" date="2017-11" db="EMBL/GenBank/DDBJ databases">
        <title>De-novo sequencing of pomegranate (Punica granatum L.) genome.</title>
        <authorList>
            <person name="Akparov Z."/>
            <person name="Amiraslanov A."/>
            <person name="Hajiyeva S."/>
            <person name="Abbasov M."/>
            <person name="Kaur K."/>
            <person name="Hamwieh A."/>
            <person name="Solovyev V."/>
            <person name="Salamov A."/>
            <person name="Braich B."/>
            <person name="Kosarev P."/>
            <person name="Mahmoud A."/>
            <person name="Hajiyev E."/>
            <person name="Babayeva S."/>
            <person name="Izzatullayeva V."/>
            <person name="Mammadov A."/>
            <person name="Mammadov A."/>
            <person name="Sharifova S."/>
            <person name="Ojaghi J."/>
            <person name="Eynullazada K."/>
            <person name="Bayramov B."/>
            <person name="Abdulazimova A."/>
            <person name="Shahmuradov I."/>
        </authorList>
    </citation>
    <scope>NUCLEOTIDE SEQUENCE [LARGE SCALE GENOMIC DNA]</scope>
    <source>
        <strain evidence="2">cv. AG2017</strain>
        <tissue evidence="1">Leaf</tissue>
    </source>
</reference>
<organism evidence="1 2">
    <name type="scientific">Punica granatum</name>
    <name type="common">Pomegranate</name>
    <dbReference type="NCBI Taxonomy" id="22663"/>
    <lineage>
        <taxon>Eukaryota</taxon>
        <taxon>Viridiplantae</taxon>
        <taxon>Streptophyta</taxon>
        <taxon>Embryophyta</taxon>
        <taxon>Tracheophyta</taxon>
        <taxon>Spermatophyta</taxon>
        <taxon>Magnoliopsida</taxon>
        <taxon>eudicotyledons</taxon>
        <taxon>Gunneridae</taxon>
        <taxon>Pentapetalae</taxon>
        <taxon>rosids</taxon>
        <taxon>malvids</taxon>
        <taxon>Myrtales</taxon>
        <taxon>Lythraceae</taxon>
        <taxon>Punica</taxon>
    </lineage>
</organism>
<protein>
    <submittedName>
        <fullName evidence="1">Uncharacterized protein</fullName>
    </submittedName>
</protein>
<keyword evidence="2" id="KW-1185">Reference proteome</keyword>
<accession>A0A2I0JNY0</accession>
<comment type="caution">
    <text evidence="1">The sequence shown here is derived from an EMBL/GenBank/DDBJ whole genome shotgun (WGS) entry which is preliminary data.</text>
</comment>
<sequence>MSLGAQSRQTEITVISGSPKQLTKQSDKSNFGLLGHLRLDICITCLRVKGPHRVDERLFSENDYHIHLQGSVRSREPLTLPQKSIGRHRGDVRPDWCQTGPQFQTCSVFRDICRSIRVDPITLGANDHRGHLEGSLGYP</sequence>
<evidence type="ECO:0000313" key="1">
    <source>
        <dbReference type="EMBL" id="PKI57941.1"/>
    </source>
</evidence>
<dbReference type="EMBL" id="PGOL01001465">
    <property type="protein sequence ID" value="PKI57941.1"/>
    <property type="molecule type" value="Genomic_DNA"/>
</dbReference>
<dbReference type="AlphaFoldDB" id="A0A2I0JNY0"/>
<dbReference type="Proteomes" id="UP000233551">
    <property type="component" value="Unassembled WGS sequence"/>
</dbReference>
<gene>
    <name evidence="1" type="ORF">CRG98_021656</name>
</gene>